<dbReference type="EMBL" id="JAVDXO010000001">
    <property type="protein sequence ID" value="MDR7305060.1"/>
    <property type="molecule type" value="Genomic_DNA"/>
</dbReference>
<protein>
    <submittedName>
        <fullName evidence="3">Nucleotidyltransferase with HDIG domain</fullName>
    </submittedName>
</protein>
<dbReference type="PROSITE" id="PS51831">
    <property type="entry name" value="HD"/>
    <property type="match status" value="1"/>
</dbReference>
<evidence type="ECO:0000313" key="4">
    <source>
        <dbReference type="Proteomes" id="UP001268089"/>
    </source>
</evidence>
<dbReference type="SMART" id="SM00471">
    <property type="entry name" value="HDc"/>
    <property type="match status" value="1"/>
</dbReference>
<dbReference type="RefSeq" id="WP_310338823.1">
    <property type="nucleotide sequence ID" value="NZ_JAVDXO010000001.1"/>
</dbReference>
<sequence length="289" mass="31332">MRPSLEQAIAAVQQLPNLPSTTRVVLGYLNDDDADINQVVQAIARDQGLVARVLRIANSPFYGLPNQVQTIHEAVIVLGFSNLRLVVTAAMMTAQKFPGLANGVEVQRLFRHSIAVAICAAAIGRSNKLNPNLLFLTGILHDIGKLALMATFTAQYEEVQSLRASGNLLTIDAEAQVFGFNHATIGAALCRHWHLPEAIAVAIGDHHSFGGDDDLDPSAKDYSAFAEVIHLADAVALGLNLEADPLAAVPPLSERGWIRRMGSHEKLNIDFKEIERLYQELVVLIDGHS</sequence>
<evidence type="ECO:0000313" key="3">
    <source>
        <dbReference type="EMBL" id="MDR7305060.1"/>
    </source>
</evidence>
<dbReference type="NCBIfam" id="TIGR00277">
    <property type="entry name" value="HDIG"/>
    <property type="match status" value="1"/>
</dbReference>
<keyword evidence="4" id="KW-1185">Reference proteome</keyword>
<name>A0ABU1ZHP0_9BURK</name>
<dbReference type="PROSITE" id="PS51833">
    <property type="entry name" value="HDOD"/>
    <property type="match status" value="1"/>
</dbReference>
<feature type="domain" description="HDOD" evidence="2">
    <location>
        <begin position="15"/>
        <end position="209"/>
    </location>
</feature>
<gene>
    <name evidence="3" type="ORF">J2X15_000326</name>
</gene>
<dbReference type="SUPFAM" id="SSF109604">
    <property type="entry name" value="HD-domain/PDEase-like"/>
    <property type="match status" value="1"/>
</dbReference>
<dbReference type="PANTHER" id="PTHR33525:SF3">
    <property type="entry name" value="RIBONUCLEASE Y"/>
    <property type="match status" value="1"/>
</dbReference>
<dbReference type="InterPro" id="IPR003607">
    <property type="entry name" value="HD/PDEase_dom"/>
</dbReference>
<dbReference type="Gene3D" id="1.10.3210.10">
    <property type="entry name" value="Hypothetical protein af1432"/>
    <property type="match status" value="1"/>
</dbReference>
<dbReference type="Pfam" id="PF08668">
    <property type="entry name" value="HDOD"/>
    <property type="match status" value="1"/>
</dbReference>
<dbReference type="InterPro" id="IPR006675">
    <property type="entry name" value="HDIG_dom"/>
</dbReference>
<dbReference type="InterPro" id="IPR006674">
    <property type="entry name" value="HD_domain"/>
</dbReference>
<dbReference type="PANTHER" id="PTHR33525">
    <property type="match status" value="1"/>
</dbReference>
<comment type="caution">
    <text evidence="3">The sequence shown here is derived from an EMBL/GenBank/DDBJ whole genome shotgun (WGS) entry which is preliminary data.</text>
</comment>
<reference evidence="3 4" key="1">
    <citation type="submission" date="2023-07" db="EMBL/GenBank/DDBJ databases">
        <title>Sorghum-associated microbial communities from plants grown in Nebraska, USA.</title>
        <authorList>
            <person name="Schachtman D."/>
        </authorList>
    </citation>
    <scope>NUCLEOTIDE SEQUENCE [LARGE SCALE GENOMIC DNA]</scope>
    <source>
        <strain evidence="3 4">BE308</strain>
    </source>
</reference>
<accession>A0ABU1ZHP0</accession>
<dbReference type="Proteomes" id="UP001268089">
    <property type="component" value="Unassembled WGS sequence"/>
</dbReference>
<dbReference type="InterPro" id="IPR052340">
    <property type="entry name" value="RNase_Y/CdgJ"/>
</dbReference>
<evidence type="ECO:0000259" key="1">
    <source>
        <dbReference type="PROSITE" id="PS51831"/>
    </source>
</evidence>
<dbReference type="InterPro" id="IPR013976">
    <property type="entry name" value="HDOD"/>
</dbReference>
<proteinExistence type="predicted"/>
<organism evidence="3 4">
    <name type="scientific">Rhodoferax saidenbachensis</name>
    <dbReference type="NCBI Taxonomy" id="1484693"/>
    <lineage>
        <taxon>Bacteria</taxon>
        <taxon>Pseudomonadati</taxon>
        <taxon>Pseudomonadota</taxon>
        <taxon>Betaproteobacteria</taxon>
        <taxon>Burkholderiales</taxon>
        <taxon>Comamonadaceae</taxon>
        <taxon>Rhodoferax</taxon>
    </lineage>
</organism>
<evidence type="ECO:0000259" key="2">
    <source>
        <dbReference type="PROSITE" id="PS51833"/>
    </source>
</evidence>
<feature type="domain" description="HD" evidence="1">
    <location>
        <begin position="109"/>
        <end position="238"/>
    </location>
</feature>